<dbReference type="PANTHER" id="PTHR24379:SF121">
    <property type="entry name" value="C2H2-TYPE DOMAIN-CONTAINING PROTEIN"/>
    <property type="match status" value="1"/>
</dbReference>
<dbReference type="PROSITE" id="PS00028">
    <property type="entry name" value="ZINC_FINGER_C2H2_1"/>
    <property type="match status" value="36"/>
</dbReference>
<feature type="region of interest" description="Disordered" evidence="6">
    <location>
        <begin position="756"/>
        <end position="820"/>
    </location>
</feature>
<feature type="domain" description="C2H2-type" evidence="7">
    <location>
        <begin position="380"/>
        <end position="407"/>
    </location>
</feature>
<evidence type="ECO:0000313" key="8">
    <source>
        <dbReference type="EMBL" id="CAD7080467.1"/>
    </source>
</evidence>
<accession>A0A7R8UI58</accession>
<feature type="domain" description="C2H2-type" evidence="7">
    <location>
        <begin position="1657"/>
        <end position="1684"/>
    </location>
</feature>
<feature type="domain" description="C2H2-type" evidence="7">
    <location>
        <begin position="874"/>
        <end position="902"/>
    </location>
</feature>
<feature type="compositionally biased region" description="Basic and acidic residues" evidence="6">
    <location>
        <begin position="799"/>
        <end position="820"/>
    </location>
</feature>
<dbReference type="SUPFAM" id="SSF57667">
    <property type="entry name" value="beta-beta-alpha zinc fingers"/>
    <property type="match status" value="4"/>
</dbReference>
<feature type="domain" description="C2H2-type" evidence="7">
    <location>
        <begin position="912"/>
        <end position="939"/>
    </location>
</feature>
<evidence type="ECO:0000256" key="4">
    <source>
        <dbReference type="ARBA" id="ARBA00022833"/>
    </source>
</evidence>
<reference evidence="8 9" key="1">
    <citation type="submission" date="2020-11" db="EMBL/GenBank/DDBJ databases">
        <authorList>
            <person name="Wallbank WR R."/>
            <person name="Pardo Diaz C."/>
            <person name="Kozak K."/>
            <person name="Martin S."/>
            <person name="Jiggins C."/>
            <person name="Moest M."/>
            <person name="Warren A I."/>
            <person name="Generalovic N T."/>
            <person name="Byers J.R.P. K."/>
            <person name="Montejo-Kovacevich G."/>
            <person name="Yen C E."/>
        </authorList>
    </citation>
    <scope>NUCLEOTIDE SEQUENCE [LARGE SCALE GENOMIC DNA]</scope>
</reference>
<organism evidence="8 9">
    <name type="scientific">Hermetia illucens</name>
    <name type="common">Black soldier fly</name>
    <dbReference type="NCBI Taxonomy" id="343691"/>
    <lineage>
        <taxon>Eukaryota</taxon>
        <taxon>Metazoa</taxon>
        <taxon>Ecdysozoa</taxon>
        <taxon>Arthropoda</taxon>
        <taxon>Hexapoda</taxon>
        <taxon>Insecta</taxon>
        <taxon>Pterygota</taxon>
        <taxon>Neoptera</taxon>
        <taxon>Endopterygota</taxon>
        <taxon>Diptera</taxon>
        <taxon>Brachycera</taxon>
        <taxon>Stratiomyomorpha</taxon>
        <taxon>Stratiomyidae</taxon>
        <taxon>Hermetiinae</taxon>
        <taxon>Hermetia</taxon>
    </lineage>
</organism>
<dbReference type="InterPro" id="IPR036236">
    <property type="entry name" value="Znf_C2H2_sf"/>
</dbReference>
<dbReference type="PANTHER" id="PTHR24379">
    <property type="entry name" value="KRAB AND ZINC FINGER DOMAIN-CONTAINING"/>
    <property type="match status" value="1"/>
</dbReference>
<feature type="domain" description="C2H2-type" evidence="7">
    <location>
        <begin position="1093"/>
        <end position="1120"/>
    </location>
</feature>
<dbReference type="GO" id="GO:0000981">
    <property type="term" value="F:DNA-binding transcription factor activity, RNA polymerase II-specific"/>
    <property type="evidence" value="ECO:0007669"/>
    <property type="project" value="TreeGrafter"/>
</dbReference>
<evidence type="ECO:0000256" key="2">
    <source>
        <dbReference type="ARBA" id="ARBA00022737"/>
    </source>
</evidence>
<protein>
    <recommendedName>
        <fullName evidence="7">C2H2-type domain-containing protein</fullName>
    </recommendedName>
</protein>
<feature type="domain" description="C2H2-type" evidence="7">
    <location>
        <begin position="1467"/>
        <end position="1494"/>
    </location>
</feature>
<feature type="region of interest" description="Disordered" evidence="6">
    <location>
        <begin position="216"/>
        <end position="264"/>
    </location>
</feature>
<feature type="domain" description="C2H2-type" evidence="7">
    <location>
        <begin position="1178"/>
        <end position="1205"/>
    </location>
</feature>
<sequence>MDEGNTVLPDSGFATDLKYEEEILNELLEDSDYEDPLSTEQRVSVAGAACDVCKGGFDSVESLKNHLKLFHSDDVVDDDGLDKGTAAEESTSKKEGIDDQVDTISDLASNSVDKNTRKTSGVKKNGLKSEFLYYEVGKSSKSKVIVTAEPVYDEKKLYCITCDRQLASRTAFRRHRHYHKAQFHKVAATDSNRDSQEDVSMELAAKDELDINDLGIKDSVHDTSNVENGDDDNYDDHDAVQENSYSVNLDDSDSSSDDRLSKSCTKVEANTSKVTDMANETAKASSQVKMVYSENPIYDYARSFCVTCNHKFSSRKALRCHKFHHNRKILERQGIKRKEPPLTCEICLKRYTLERSLREHIVTQHGDKIPPSLQNDPTYLMCKFCHKKFEKPTERYQHEEDHLSEENPYRCSVCPKSFPRNWKRQLHELVHKGKDWKEPVQMVFSDNPSFDNEKNFCITCNYKFSTKGSFNHHKNKHKAKIREKQAFEKAEEILSCELCGRQYTSEFALRQHTVIYHEDTIPLFFKDDPTYLQCQFCDKQFEKPTERYQHEETHVEEEMPYRSTKETDDTIADIPSYSPKTIVAAKSNMVVTAKPLYDDEELFCLSCDRQFDTKKAFWRHKTYHKEKYRQQAIAHWNFGSQGDASMDTVKDDLYTEDFEIDDSVDPIADIASHSTDKNTRKASIVKKNGFITEFLDIEFGKSRKSKVVVTAKPVYDQKRLYCITCDRQLASKTAFRRHRHYHKTRFQLTAAAHWKRRNQGDVSQEIDNDDSAHDASNVETAGDDNDEDHDPLQIQSYAESDRSSDDYLPEKNGNESKEPLKMVVAENPAYDSKNKFCITCNYQFSSRANFKYHKLQHKVKILERQVAQTAGQPLTCELCRKRYRTEFALRRHGVRYHGNAIPKFFKDDPSYLQCRFCHKQFERPLERHQHEEDHASETAPYRCPFCPKTFESNYKRKNHQILHNEKGWKPPLKMVFSENPIYDNEQNFCITCNHKFASWSTFRGHKQQHRLKIIEKQVFEKTEEILTCEFCFRRYGSAFSLRQHTVIRHKNMIPKFFKDDPTYLQCRFCHKQFDKPMKRYKHEKIHAVEKKPYRCSLCLQTFSKMNRRNIHELMHGDEDKDLTGWKPIDMTKILFPENLHYCTTCNFGFGSRASLEAHNRIHVEKVQEETGVLPKFTFNCDFCSKQFESEEGLRRHVVPHHGDKIPKSFKDDPTYLKCCFCQMEFETPTERYEHEKSRCSLCPEYFTSRAKRKMHESTHNEDGPKPKKIVRVVFTRNPKFDYKKLFCITCNRGFATREALSRHEGLHKRWILEKQLSGLKAKFSCVFCSKLFVTQRLLKEHTARYHRDKIHSSSQDDQFEGSTECYEPEESQDEKRKEYKCSLCPKTFMDNFSRRLHESAHKEFGVRPPEEQATNVFPEKVEVEEQKFVCPTCDRAFTSRVSLVIHKQQHRKKKLRKKREISPERAISCEFCSRQFVSEKNFRLHIVLHHGDKIPAYFKDDPSYLQCRFCYMEFERPTERYKHEKSHAKETAPYRCLICRKLFKHCYTRKAHESRHKDGSNVRRFERVVFSENPEFDDDKFFCITCNRGFANKCSLTSHKQKHRLRIREKESILLEPTIACEFCSRHFQSINLLRDHIVPYHGEEIPTIFKDDPTYCHCRFCSEQFETPTERYEHEKSHAGEKRPYRCSLCPRCFVDEYKRKMHEMLHEENDSQRPKLVFSENPIYDDKKLLCITCNRGFISRSSLKSHKRNHRMLIFEKQSGVPLRGPFTCEFCTDQFELADALRRHAVLHHGDQIPMVFKNDPTYLKCCFCHMEFETPTERHQHEETHAGETTPYQCAFCPKSYSNNSKRRYHEFGHRDHRSRRRAQRTETSANQAVFHDHVGIAQSEGEYFELNVLT</sequence>
<dbReference type="PROSITE" id="PS50157">
    <property type="entry name" value="ZINC_FINGER_C2H2_2"/>
    <property type="match status" value="27"/>
</dbReference>
<feature type="domain" description="C2H2-type" evidence="7">
    <location>
        <begin position="1808"/>
        <end position="1835"/>
    </location>
</feature>
<feature type="region of interest" description="Disordered" evidence="6">
    <location>
        <begin position="1349"/>
        <end position="1371"/>
    </location>
</feature>
<dbReference type="InParanoid" id="A0A7R8UI58"/>
<evidence type="ECO:0000256" key="5">
    <source>
        <dbReference type="PROSITE-ProRule" id="PRU00042"/>
    </source>
</evidence>
<keyword evidence="1" id="KW-0479">Metal-binding</keyword>
<feature type="domain" description="C2H2-type" evidence="7">
    <location>
        <begin position="1285"/>
        <end position="1307"/>
    </location>
</feature>
<proteinExistence type="predicted"/>
<dbReference type="GO" id="GO:0000977">
    <property type="term" value="F:RNA polymerase II transcription regulatory region sequence-specific DNA binding"/>
    <property type="evidence" value="ECO:0007669"/>
    <property type="project" value="TreeGrafter"/>
</dbReference>
<dbReference type="EMBL" id="LR899010">
    <property type="protein sequence ID" value="CAD7080467.1"/>
    <property type="molecule type" value="Genomic_DNA"/>
</dbReference>
<dbReference type="SMART" id="SM00451">
    <property type="entry name" value="ZnF_U1"/>
    <property type="match status" value="8"/>
</dbReference>
<dbReference type="OrthoDB" id="7728048at2759"/>
<feature type="domain" description="C2H2-type" evidence="7">
    <location>
        <begin position="1323"/>
        <end position="1356"/>
    </location>
</feature>
<feature type="domain" description="C2H2-type" evidence="7">
    <location>
        <begin position="1619"/>
        <end position="1647"/>
    </location>
</feature>
<dbReference type="Proteomes" id="UP000594454">
    <property type="component" value="Chromosome 2"/>
</dbReference>
<feature type="domain" description="C2H2-type" evidence="7">
    <location>
        <begin position="1237"/>
        <end position="1264"/>
    </location>
</feature>
<feature type="domain" description="C2H2-type" evidence="7">
    <location>
        <begin position="1505"/>
        <end position="1532"/>
    </location>
</feature>
<gene>
    <name evidence="8" type="ORF">HERILL_LOCUS3620</name>
</gene>
<feature type="region of interest" description="Disordered" evidence="6">
    <location>
        <begin position="1856"/>
        <end position="1876"/>
    </location>
</feature>
<feature type="domain" description="C2H2-type" evidence="7">
    <location>
        <begin position="1064"/>
        <end position="1091"/>
    </location>
</feature>
<dbReference type="GO" id="GO:0005634">
    <property type="term" value="C:nucleus"/>
    <property type="evidence" value="ECO:0007669"/>
    <property type="project" value="TreeGrafter"/>
</dbReference>
<dbReference type="Pfam" id="PF00096">
    <property type="entry name" value="zf-C2H2"/>
    <property type="match status" value="1"/>
</dbReference>
<feature type="domain" description="C2H2-type" evidence="7">
    <location>
        <begin position="1731"/>
        <end position="1753"/>
    </location>
</feature>
<keyword evidence="9" id="KW-1185">Reference proteome</keyword>
<feature type="domain" description="C2H2-type" evidence="7">
    <location>
        <begin position="1379"/>
        <end position="1401"/>
    </location>
</feature>
<feature type="domain" description="C2H2-type" evidence="7">
    <location>
        <begin position="532"/>
        <end position="559"/>
    </location>
</feature>
<feature type="domain" description="C2H2-type" evidence="7">
    <location>
        <begin position="342"/>
        <end position="370"/>
    </location>
</feature>
<dbReference type="Gene3D" id="3.30.160.60">
    <property type="entry name" value="Classic Zinc Finger"/>
    <property type="match status" value="14"/>
</dbReference>
<dbReference type="InterPro" id="IPR003604">
    <property type="entry name" value="Matrin/U1-like-C_Znf_C2H2"/>
</dbReference>
<evidence type="ECO:0000256" key="1">
    <source>
        <dbReference type="ARBA" id="ARBA00022723"/>
    </source>
</evidence>
<feature type="compositionally biased region" description="Basic residues" evidence="6">
    <location>
        <begin position="1856"/>
        <end position="1868"/>
    </location>
</feature>
<evidence type="ECO:0000313" key="9">
    <source>
        <dbReference type="Proteomes" id="UP000594454"/>
    </source>
</evidence>
<feature type="domain" description="C2H2-type" evidence="7">
    <location>
        <begin position="409"/>
        <end position="436"/>
    </location>
</feature>
<dbReference type="GO" id="GO:0008270">
    <property type="term" value="F:zinc ion binding"/>
    <property type="evidence" value="ECO:0007669"/>
    <property type="project" value="UniProtKB-KW"/>
</dbReference>
<feature type="domain" description="C2H2-type" evidence="7">
    <location>
        <begin position="1770"/>
        <end position="1797"/>
    </location>
</feature>
<feature type="domain" description="C2H2-type" evidence="7">
    <location>
        <begin position="941"/>
        <end position="968"/>
    </location>
</feature>
<dbReference type="SMART" id="SM00355">
    <property type="entry name" value="ZnF_C2H2"/>
    <property type="match status" value="38"/>
</dbReference>
<feature type="domain" description="C2H2-type" evidence="7">
    <location>
        <begin position="1140"/>
        <end position="1167"/>
    </location>
</feature>
<evidence type="ECO:0000256" key="6">
    <source>
        <dbReference type="SAM" id="MobiDB-lite"/>
    </source>
</evidence>
<feature type="domain" description="C2H2-type" evidence="7">
    <location>
        <begin position="1581"/>
        <end position="1603"/>
    </location>
</feature>
<keyword evidence="2" id="KW-0677">Repeat</keyword>
<dbReference type="InterPro" id="IPR013087">
    <property type="entry name" value="Znf_C2H2_type"/>
</dbReference>
<name>A0A7R8UI58_HERIL</name>
<feature type="domain" description="C2H2-type" evidence="7">
    <location>
        <begin position="1428"/>
        <end position="1455"/>
    </location>
</feature>
<feature type="domain" description="C2H2-type" evidence="7">
    <location>
        <begin position="1686"/>
        <end position="1713"/>
    </location>
</feature>
<feature type="domain" description="C2H2-type" evidence="7">
    <location>
        <begin position="1837"/>
        <end position="1864"/>
    </location>
</feature>
<feature type="region of interest" description="Disordered" evidence="6">
    <location>
        <begin position="547"/>
        <end position="567"/>
    </location>
</feature>
<feature type="domain" description="C2H2-type" evidence="7">
    <location>
        <begin position="494"/>
        <end position="522"/>
    </location>
</feature>
<evidence type="ECO:0000256" key="3">
    <source>
        <dbReference type="ARBA" id="ARBA00022771"/>
    </source>
</evidence>
<keyword evidence="3 5" id="KW-0863">Zinc-finger</keyword>
<keyword evidence="4" id="KW-0862">Zinc</keyword>
<evidence type="ECO:0000259" key="7">
    <source>
        <dbReference type="PROSITE" id="PS50157"/>
    </source>
</evidence>